<reference evidence="1" key="1">
    <citation type="submission" date="2024-01" db="EMBL/GenBank/DDBJ databases">
        <authorList>
            <person name="Webb A."/>
        </authorList>
    </citation>
    <scope>NUCLEOTIDE SEQUENCE</scope>
    <source>
        <strain evidence="1">Pm1</strain>
    </source>
</reference>
<evidence type="ECO:0000313" key="1">
    <source>
        <dbReference type="EMBL" id="CAK7944822.1"/>
    </source>
</evidence>
<proteinExistence type="predicted"/>
<accession>A0AAV1VGY1</accession>
<sequence length="139" mass="14712">MRDTSSLGAVTHRDCVLGAIFVKSPANSLEVAGSAGFSALTDPARFLAVRLAVADWRHGKTHVSDPSLAKGGHHVLSSDVLQCSGHYTHERSVQSSDSGGILPFACDSESESSRSRCNRGPLDQDLLFPVASSDDSWTS</sequence>
<evidence type="ECO:0008006" key="3">
    <source>
        <dbReference type="Google" id="ProtNLM"/>
    </source>
</evidence>
<dbReference type="EMBL" id="CAKLBY020000310">
    <property type="protein sequence ID" value="CAK7944822.1"/>
    <property type="molecule type" value="Genomic_DNA"/>
</dbReference>
<name>A0AAV1VGY1_9STRA</name>
<organism evidence="1 2">
    <name type="scientific">Peronospora matthiolae</name>
    <dbReference type="NCBI Taxonomy" id="2874970"/>
    <lineage>
        <taxon>Eukaryota</taxon>
        <taxon>Sar</taxon>
        <taxon>Stramenopiles</taxon>
        <taxon>Oomycota</taxon>
        <taxon>Peronosporomycetes</taxon>
        <taxon>Peronosporales</taxon>
        <taxon>Peronosporaceae</taxon>
        <taxon>Peronospora</taxon>
    </lineage>
</organism>
<gene>
    <name evidence="1" type="ORF">PM001_LOCUS29972</name>
</gene>
<evidence type="ECO:0000313" key="2">
    <source>
        <dbReference type="Proteomes" id="UP001162060"/>
    </source>
</evidence>
<comment type="caution">
    <text evidence="1">The sequence shown here is derived from an EMBL/GenBank/DDBJ whole genome shotgun (WGS) entry which is preliminary data.</text>
</comment>
<dbReference type="Proteomes" id="UP001162060">
    <property type="component" value="Unassembled WGS sequence"/>
</dbReference>
<protein>
    <recommendedName>
        <fullName evidence="3">Polyketide synthase</fullName>
    </recommendedName>
</protein>
<dbReference type="AlphaFoldDB" id="A0AAV1VGY1"/>